<evidence type="ECO:0000256" key="2">
    <source>
        <dbReference type="SAM" id="Phobius"/>
    </source>
</evidence>
<name>A0A918ZRH6_9ACTN</name>
<feature type="transmembrane region" description="Helical" evidence="2">
    <location>
        <begin position="420"/>
        <end position="438"/>
    </location>
</feature>
<organism evidence="3 4">
    <name type="scientific">Streptomyces longispororuber</name>
    <dbReference type="NCBI Taxonomy" id="68230"/>
    <lineage>
        <taxon>Bacteria</taxon>
        <taxon>Bacillati</taxon>
        <taxon>Actinomycetota</taxon>
        <taxon>Actinomycetes</taxon>
        <taxon>Kitasatosporales</taxon>
        <taxon>Streptomycetaceae</taxon>
        <taxon>Streptomyces</taxon>
    </lineage>
</organism>
<feature type="compositionally biased region" description="Basic and acidic residues" evidence="1">
    <location>
        <begin position="44"/>
        <end position="57"/>
    </location>
</feature>
<feature type="compositionally biased region" description="Low complexity" evidence="1">
    <location>
        <begin position="58"/>
        <end position="82"/>
    </location>
</feature>
<dbReference type="Proteomes" id="UP000608024">
    <property type="component" value="Unassembled WGS sequence"/>
</dbReference>
<reference evidence="3" key="1">
    <citation type="journal article" date="2014" name="Int. J. Syst. Evol. Microbiol.">
        <title>Complete genome sequence of Corynebacterium casei LMG S-19264T (=DSM 44701T), isolated from a smear-ripened cheese.</title>
        <authorList>
            <consortium name="US DOE Joint Genome Institute (JGI-PGF)"/>
            <person name="Walter F."/>
            <person name="Albersmeier A."/>
            <person name="Kalinowski J."/>
            <person name="Ruckert C."/>
        </authorList>
    </citation>
    <scope>NUCLEOTIDE SEQUENCE</scope>
    <source>
        <strain evidence="3">JCM 4784</strain>
    </source>
</reference>
<reference evidence="3" key="2">
    <citation type="submission" date="2020-09" db="EMBL/GenBank/DDBJ databases">
        <authorList>
            <person name="Sun Q."/>
            <person name="Ohkuma M."/>
        </authorList>
    </citation>
    <scope>NUCLEOTIDE SEQUENCE</scope>
    <source>
        <strain evidence="3">JCM 4784</strain>
    </source>
</reference>
<protein>
    <recommendedName>
        <fullName evidence="5">Integral membrane protein</fullName>
    </recommendedName>
</protein>
<feature type="transmembrane region" description="Helical" evidence="2">
    <location>
        <begin position="390"/>
        <end position="408"/>
    </location>
</feature>
<feature type="transmembrane region" description="Helical" evidence="2">
    <location>
        <begin position="458"/>
        <end position="477"/>
    </location>
</feature>
<evidence type="ECO:0008006" key="5">
    <source>
        <dbReference type="Google" id="ProtNLM"/>
    </source>
</evidence>
<feature type="transmembrane region" description="Helical" evidence="2">
    <location>
        <begin position="325"/>
        <end position="347"/>
    </location>
</feature>
<gene>
    <name evidence="3" type="ORF">GCM10018785_36550</name>
</gene>
<feature type="compositionally biased region" description="Pro residues" evidence="1">
    <location>
        <begin position="83"/>
        <end position="92"/>
    </location>
</feature>
<keyword evidence="4" id="KW-1185">Reference proteome</keyword>
<feature type="compositionally biased region" description="Low complexity" evidence="1">
    <location>
        <begin position="156"/>
        <end position="175"/>
    </location>
</feature>
<accession>A0A918ZRH6</accession>
<evidence type="ECO:0000256" key="1">
    <source>
        <dbReference type="SAM" id="MobiDB-lite"/>
    </source>
</evidence>
<keyword evidence="2" id="KW-0812">Transmembrane</keyword>
<dbReference type="EMBL" id="BNBT01000050">
    <property type="protein sequence ID" value="GHE64296.1"/>
    <property type="molecule type" value="Genomic_DNA"/>
</dbReference>
<dbReference type="AlphaFoldDB" id="A0A918ZRH6"/>
<sequence>MTRIEPSTDVPRAPEGAAGWDPRSDELARGRGIGRPAASGAPGEADRPSRAADRPGEAADGPGRAPDRPGGSAASGGADPAPGAVPSPPPGDPVKALLHRHRALCERAVDPLEIAAALEAHGMTDRTAARYRHRDVFSLAEEMYARVPRDSAVCDTPATAPGTAPGGDPRAAGTGHDTSRAGARPVLHARWAVCALLPGAVCALAVVGLALPERGVRLAEALAGALALAAPLTTALRHAPPRAARSGAATRAWVCWLLAYAVLGDGLLRATVPDGTGRPWAPSAVVVLGLAAAVAPGMACARLFTARARRRLGASRGLAEFAASVRPLLITVVALYAGAVALAFAGADSVLGAVGGDLAAGPETGPDAAPGASLATGPVTGLVADPAGPAGSGAVCAGAGALAVLLWLGRMLAAHGSTRAPALVYAAVGTAQAAPLALVGAARLPGCGFLASPAETAALTWSAPALACGAGAVVLLVRAVRVLGRASAHAAGGGA</sequence>
<keyword evidence="2" id="KW-0472">Membrane</keyword>
<keyword evidence="2" id="KW-1133">Transmembrane helix</keyword>
<feature type="transmembrane region" description="Helical" evidence="2">
    <location>
        <begin position="248"/>
        <end position="268"/>
    </location>
</feature>
<evidence type="ECO:0000313" key="4">
    <source>
        <dbReference type="Proteomes" id="UP000608024"/>
    </source>
</evidence>
<evidence type="ECO:0000313" key="3">
    <source>
        <dbReference type="EMBL" id="GHE64296.1"/>
    </source>
</evidence>
<proteinExistence type="predicted"/>
<feature type="transmembrane region" description="Helical" evidence="2">
    <location>
        <begin position="217"/>
        <end position="236"/>
    </location>
</feature>
<feature type="transmembrane region" description="Helical" evidence="2">
    <location>
        <begin position="280"/>
        <end position="304"/>
    </location>
</feature>
<comment type="caution">
    <text evidence="3">The sequence shown here is derived from an EMBL/GenBank/DDBJ whole genome shotgun (WGS) entry which is preliminary data.</text>
</comment>
<feature type="region of interest" description="Disordered" evidence="1">
    <location>
        <begin position="1"/>
        <end position="95"/>
    </location>
</feature>
<feature type="transmembrane region" description="Helical" evidence="2">
    <location>
        <begin position="189"/>
        <end position="211"/>
    </location>
</feature>
<feature type="region of interest" description="Disordered" evidence="1">
    <location>
        <begin position="153"/>
        <end position="180"/>
    </location>
</feature>